<name>M5FUA5_DACPD</name>
<accession>M5FUA5</accession>
<keyword evidence="2 10" id="KW-0378">Hydrolase</keyword>
<evidence type="ECO:0000256" key="2">
    <source>
        <dbReference type="ARBA" id="ARBA00022801"/>
    </source>
</evidence>
<dbReference type="SUPFAM" id="SSF51445">
    <property type="entry name" value="(Trans)glycosidases"/>
    <property type="match status" value="1"/>
</dbReference>
<dbReference type="EMBL" id="JH795880">
    <property type="protein sequence ID" value="EJT96816.1"/>
    <property type="molecule type" value="Genomic_DNA"/>
</dbReference>
<dbReference type="GO" id="GO:0071555">
    <property type="term" value="P:cell wall organization"/>
    <property type="evidence" value="ECO:0007669"/>
    <property type="project" value="UniProtKB-KW"/>
</dbReference>
<feature type="transmembrane region" description="Helical" evidence="9">
    <location>
        <begin position="34"/>
        <end position="57"/>
    </location>
</feature>
<proteinExistence type="inferred from homology"/>
<dbReference type="PANTHER" id="PTHR31297:SF34">
    <property type="entry name" value="GLUCAN 1,3-BETA-GLUCOSIDASE 2"/>
    <property type="match status" value="1"/>
</dbReference>
<feature type="compositionally biased region" description="Gly residues" evidence="8">
    <location>
        <begin position="71"/>
        <end position="88"/>
    </location>
</feature>
<dbReference type="PANTHER" id="PTHR31297">
    <property type="entry name" value="GLUCAN ENDO-1,6-BETA-GLUCOSIDASE B"/>
    <property type="match status" value="1"/>
</dbReference>
<evidence type="ECO:0000256" key="4">
    <source>
        <dbReference type="ARBA" id="ARBA00023295"/>
    </source>
</evidence>
<dbReference type="InterPro" id="IPR017853">
    <property type="entry name" value="GH"/>
</dbReference>
<keyword evidence="3" id="KW-0325">Glycoprotein</keyword>
<evidence type="ECO:0000256" key="6">
    <source>
        <dbReference type="ARBA" id="ARBA00036824"/>
    </source>
</evidence>
<dbReference type="GO" id="GO:0005576">
    <property type="term" value="C:extracellular region"/>
    <property type="evidence" value="ECO:0007669"/>
    <property type="project" value="TreeGrafter"/>
</dbReference>
<dbReference type="GO" id="GO:0009251">
    <property type="term" value="P:glucan catabolic process"/>
    <property type="evidence" value="ECO:0007669"/>
    <property type="project" value="TreeGrafter"/>
</dbReference>
<dbReference type="FunFam" id="3.20.20.80:FF:000033">
    <property type="entry name" value="Glucan 1,3-beta-glucosidase A"/>
    <property type="match status" value="1"/>
</dbReference>
<evidence type="ECO:0000256" key="5">
    <source>
        <dbReference type="ARBA" id="ARBA00023316"/>
    </source>
</evidence>
<dbReference type="Proteomes" id="UP000030653">
    <property type="component" value="Unassembled WGS sequence"/>
</dbReference>
<feature type="region of interest" description="Disordered" evidence="8">
    <location>
        <begin position="685"/>
        <end position="708"/>
    </location>
</feature>
<feature type="compositionally biased region" description="Polar residues" evidence="8">
    <location>
        <begin position="1"/>
        <end position="17"/>
    </location>
</feature>
<dbReference type="InterPro" id="IPR050386">
    <property type="entry name" value="Glycosyl_hydrolase_5"/>
</dbReference>
<comment type="similarity">
    <text evidence="1">Belongs to the glycosyl hydrolase 5 (cellulase A) family.</text>
</comment>
<keyword evidence="5" id="KW-0961">Cell wall biogenesis/degradation</keyword>
<sequence length="708" mass="76161">MRQLGTSTNYAYEQPYTQRGKPLPYTPQRRRSRAFWWIIALIGLAIIVLAVVLPVYFTIGRHSSSNSSSGTGTGSNGSGAGGGSGGGSAQPAPAFNGPISGGQGSILTFSDGSTQVYGNPFGGMWYFDPGEPFADYAQAQSWTPPLNESWRYGVDLIRGVNLGGWLVPEPFIVPSLFEQYQSGSCAPPYNAQDEWTLTNCMNQNGNATQLMEEHYQTFITEADFAAIASAGLNWVRIPVPFWMISTYSNEPFVPHVSWTYFLLAIQWARKYGLRINMDLHTLPGSQNGWNHSGKLGPINFLFGVMGIANAQRALSYIRTLTEFVAQPQYAGVVQMFSIANEPWMPVIGQHQLQNFYLEAHNMIRNITGLGQGPFINIHDGFSGMQLWAGWLTGSDRIALDTHPYFAFNAPASIAPPSSFVQAPCSGWGPELNASMVQFGFSMAGEWSVAPNDCGLWVNGVGLGNRVEGTYPGSTAVGNCTTSDAWEEWDADYKAGLMGIALSSMDALQNWFFWTWKIGNSTAGRVEAPFWSYSLGLANGWIPPDPRQAVGYCAGTAGVPMNEPFDGVLSAWQTGGQGAGTIAVDQLASYGQWPIESMNSVSTSPYLAPSDVVRLPQYTPTGAILTLPGPTFTTPSSTQTADAGDGWVDEQDQGGYWTPIGGCGYPDQWVAVGVAIPTGGCGALERRAGGEEVGGEGRGARPTEAPLGR</sequence>
<reference evidence="10 11" key="1">
    <citation type="journal article" date="2012" name="Science">
        <title>The Paleozoic origin of enzymatic lignin decomposition reconstructed from 31 fungal genomes.</title>
        <authorList>
            <person name="Floudas D."/>
            <person name="Binder M."/>
            <person name="Riley R."/>
            <person name="Barry K."/>
            <person name="Blanchette R.A."/>
            <person name="Henrissat B."/>
            <person name="Martinez A.T."/>
            <person name="Otillar R."/>
            <person name="Spatafora J.W."/>
            <person name="Yadav J.S."/>
            <person name="Aerts A."/>
            <person name="Benoit I."/>
            <person name="Boyd A."/>
            <person name="Carlson A."/>
            <person name="Copeland A."/>
            <person name="Coutinho P.M."/>
            <person name="de Vries R.P."/>
            <person name="Ferreira P."/>
            <person name="Findley K."/>
            <person name="Foster B."/>
            <person name="Gaskell J."/>
            <person name="Glotzer D."/>
            <person name="Gorecki P."/>
            <person name="Heitman J."/>
            <person name="Hesse C."/>
            <person name="Hori C."/>
            <person name="Igarashi K."/>
            <person name="Jurgens J.A."/>
            <person name="Kallen N."/>
            <person name="Kersten P."/>
            <person name="Kohler A."/>
            <person name="Kuees U."/>
            <person name="Kumar T.K.A."/>
            <person name="Kuo A."/>
            <person name="LaButti K."/>
            <person name="Larrondo L.F."/>
            <person name="Lindquist E."/>
            <person name="Ling A."/>
            <person name="Lombard V."/>
            <person name="Lucas S."/>
            <person name="Lundell T."/>
            <person name="Martin R."/>
            <person name="McLaughlin D.J."/>
            <person name="Morgenstern I."/>
            <person name="Morin E."/>
            <person name="Murat C."/>
            <person name="Nagy L.G."/>
            <person name="Nolan M."/>
            <person name="Ohm R.A."/>
            <person name="Patyshakuliyeva A."/>
            <person name="Rokas A."/>
            <person name="Ruiz-Duenas F.J."/>
            <person name="Sabat G."/>
            <person name="Salamov A."/>
            <person name="Samejima M."/>
            <person name="Schmutz J."/>
            <person name="Slot J.C."/>
            <person name="St John F."/>
            <person name="Stenlid J."/>
            <person name="Sun H."/>
            <person name="Sun S."/>
            <person name="Syed K."/>
            <person name="Tsang A."/>
            <person name="Wiebenga A."/>
            <person name="Young D."/>
            <person name="Pisabarro A."/>
            <person name="Eastwood D.C."/>
            <person name="Martin F."/>
            <person name="Cullen D."/>
            <person name="Grigoriev I.V."/>
            <person name="Hibbett D.S."/>
        </authorList>
    </citation>
    <scope>NUCLEOTIDE SEQUENCE [LARGE SCALE GENOMIC DNA]</scope>
    <source>
        <strain evidence="10 11">DJM-731 SS1</strain>
    </source>
</reference>
<dbReference type="HOGENOM" id="CLU_004624_6_1_1"/>
<organism evidence="10 11">
    <name type="scientific">Dacryopinax primogenitus (strain DJM 731)</name>
    <name type="common">Brown rot fungus</name>
    <dbReference type="NCBI Taxonomy" id="1858805"/>
    <lineage>
        <taxon>Eukaryota</taxon>
        <taxon>Fungi</taxon>
        <taxon>Dikarya</taxon>
        <taxon>Basidiomycota</taxon>
        <taxon>Agaricomycotina</taxon>
        <taxon>Dacrymycetes</taxon>
        <taxon>Dacrymycetales</taxon>
        <taxon>Dacrymycetaceae</taxon>
        <taxon>Dacryopinax</taxon>
    </lineage>
</organism>
<dbReference type="OMA" id="WWASSTN"/>
<keyword evidence="11" id="KW-1185">Reference proteome</keyword>
<evidence type="ECO:0000313" key="11">
    <source>
        <dbReference type="Proteomes" id="UP000030653"/>
    </source>
</evidence>
<evidence type="ECO:0000256" key="7">
    <source>
        <dbReference type="ARBA" id="ARBA00038929"/>
    </source>
</evidence>
<dbReference type="RefSeq" id="XP_040623714.1">
    <property type="nucleotide sequence ID" value="XM_040776740.1"/>
</dbReference>
<keyword evidence="4" id="KW-0326">Glycosidase</keyword>
<dbReference type="OrthoDB" id="62120at2759"/>
<evidence type="ECO:0000256" key="8">
    <source>
        <dbReference type="SAM" id="MobiDB-lite"/>
    </source>
</evidence>
<dbReference type="AlphaFoldDB" id="M5FUA5"/>
<dbReference type="GO" id="GO:0009986">
    <property type="term" value="C:cell surface"/>
    <property type="evidence" value="ECO:0007669"/>
    <property type="project" value="TreeGrafter"/>
</dbReference>
<gene>
    <name evidence="10" type="ORF">DACRYDRAFT_85529</name>
</gene>
<dbReference type="GeneID" id="63691802"/>
<feature type="region of interest" description="Disordered" evidence="8">
    <location>
        <begin position="63"/>
        <end position="95"/>
    </location>
</feature>
<evidence type="ECO:0000256" key="3">
    <source>
        <dbReference type="ARBA" id="ARBA00023180"/>
    </source>
</evidence>
<keyword evidence="9" id="KW-0472">Membrane</keyword>
<feature type="region of interest" description="Disordered" evidence="8">
    <location>
        <begin position="1"/>
        <end position="25"/>
    </location>
</feature>
<dbReference type="EC" id="3.2.1.58" evidence="7"/>
<comment type="catalytic activity">
    <reaction evidence="6">
        <text>Successive hydrolysis of beta-D-glucose units from the non-reducing ends of (1-&gt;3)-beta-D-glucans, releasing alpha-glucose.</text>
        <dbReference type="EC" id="3.2.1.58"/>
    </reaction>
</comment>
<dbReference type="Gene3D" id="3.20.20.80">
    <property type="entry name" value="Glycosidases"/>
    <property type="match status" value="1"/>
</dbReference>
<dbReference type="STRING" id="1858805.M5FUA5"/>
<protein>
    <recommendedName>
        <fullName evidence="7">glucan 1,3-beta-glucosidase</fullName>
        <ecNumber evidence="7">3.2.1.58</ecNumber>
    </recommendedName>
</protein>
<keyword evidence="9" id="KW-1133">Transmembrane helix</keyword>
<keyword evidence="9" id="KW-0812">Transmembrane</keyword>
<evidence type="ECO:0000256" key="9">
    <source>
        <dbReference type="SAM" id="Phobius"/>
    </source>
</evidence>
<evidence type="ECO:0000313" key="10">
    <source>
        <dbReference type="EMBL" id="EJT96816.1"/>
    </source>
</evidence>
<dbReference type="GO" id="GO:0004338">
    <property type="term" value="F:glucan exo-1,3-beta-glucosidase activity"/>
    <property type="evidence" value="ECO:0007669"/>
    <property type="project" value="UniProtKB-EC"/>
</dbReference>
<evidence type="ECO:0000256" key="1">
    <source>
        <dbReference type="ARBA" id="ARBA00005641"/>
    </source>
</evidence>